<comment type="caution">
    <text evidence="8">The sequence shown here is derived from an EMBL/GenBank/DDBJ whole genome shotgun (WGS) entry which is preliminary data.</text>
</comment>
<accession>A0AAV7ZBQ3</accession>
<protein>
    <submittedName>
        <fullName evidence="8">RNA-binding protein</fullName>
    </submittedName>
</protein>
<dbReference type="GO" id="GO:0003723">
    <property type="term" value="F:RNA binding"/>
    <property type="evidence" value="ECO:0007669"/>
    <property type="project" value="UniProtKB-UniRule"/>
</dbReference>
<feature type="compositionally biased region" description="Polar residues" evidence="6">
    <location>
        <begin position="85"/>
        <end position="103"/>
    </location>
</feature>
<evidence type="ECO:0000256" key="1">
    <source>
        <dbReference type="ARBA" id="ARBA00022664"/>
    </source>
</evidence>
<evidence type="ECO:0000256" key="3">
    <source>
        <dbReference type="ARBA" id="ARBA00023187"/>
    </source>
</evidence>
<feature type="coiled-coil region" evidence="5">
    <location>
        <begin position="297"/>
        <end position="333"/>
    </location>
</feature>
<keyword evidence="1" id="KW-0507">mRNA processing</keyword>
<sequence>MTTEPNSTDDKTEPNNFISGGKQKRVRTNFSNDQTNNQETQMNKNKQERNFNYKQNQPFRNESNHSFQDQGNERKRNFNEQVSDYQSFNPNFENDSQNLNEGYQKNKKILGRGRGRGRGRERRRSRGRGWGRGRGRGRGWGRGRRGGGRGRNNGMWRGSNQNMEFGMNMDGQMESFGDEMDFPMENKGSNFMNVPNEQQPEFPRNSQFNKPQFPPKNKNIPFQSFEQQPFNEFNQREKGFYPPNNKNNELQQQKQQQQPYFIQQNINKLNEDLKIQPLPKQNSTFNSDPNYEQQNPNLNLQQQLQQQQKELQLQLQQKQQQQLEQELPLQETNNLNSKNFITNDMTNTPTINKSFNNTNIDNNENNNPNSYDESQLKLYVGNLPSSTDPKILLDFLNNEMYERGMFIDQNVAIGVSIDRERNFGFVHFSNEELTTRALKLDRIIFGRNNLKIGRPTSYKQKRFKQDRLVNGK</sequence>
<evidence type="ECO:0000259" key="7">
    <source>
        <dbReference type="PROSITE" id="PS50102"/>
    </source>
</evidence>
<dbReference type="AlphaFoldDB" id="A0AAV7ZBQ3"/>
<dbReference type="SUPFAM" id="SSF54928">
    <property type="entry name" value="RNA-binding domain, RBD"/>
    <property type="match status" value="1"/>
</dbReference>
<evidence type="ECO:0000313" key="9">
    <source>
        <dbReference type="Proteomes" id="UP001146793"/>
    </source>
</evidence>
<evidence type="ECO:0000256" key="6">
    <source>
        <dbReference type="SAM" id="MobiDB-lite"/>
    </source>
</evidence>
<dbReference type="InterPro" id="IPR012677">
    <property type="entry name" value="Nucleotide-bd_a/b_plait_sf"/>
</dbReference>
<organism evidence="8 9">
    <name type="scientific">Anaeramoeba flamelloides</name>
    <dbReference type="NCBI Taxonomy" id="1746091"/>
    <lineage>
        <taxon>Eukaryota</taxon>
        <taxon>Metamonada</taxon>
        <taxon>Anaeramoebidae</taxon>
        <taxon>Anaeramoeba</taxon>
    </lineage>
</organism>
<dbReference type="SMART" id="SM00360">
    <property type="entry name" value="RRM"/>
    <property type="match status" value="1"/>
</dbReference>
<feature type="region of interest" description="Disordered" evidence="6">
    <location>
        <begin position="1"/>
        <end position="48"/>
    </location>
</feature>
<feature type="region of interest" description="Disordered" evidence="6">
    <location>
        <begin position="235"/>
        <end position="258"/>
    </location>
</feature>
<keyword evidence="5" id="KW-0175">Coiled coil</keyword>
<name>A0AAV7ZBQ3_9EUKA</name>
<gene>
    <name evidence="8" type="ORF">M0812_17224</name>
</gene>
<dbReference type="GO" id="GO:0008380">
    <property type="term" value="P:RNA splicing"/>
    <property type="evidence" value="ECO:0007669"/>
    <property type="project" value="UniProtKB-KW"/>
</dbReference>
<dbReference type="Pfam" id="PF00076">
    <property type="entry name" value="RRM_1"/>
    <property type="match status" value="1"/>
</dbReference>
<proteinExistence type="predicted"/>
<dbReference type="Gene3D" id="3.30.70.330">
    <property type="match status" value="1"/>
</dbReference>
<feature type="compositionally biased region" description="Basic residues" evidence="6">
    <location>
        <begin position="105"/>
        <end position="148"/>
    </location>
</feature>
<feature type="region of interest" description="Disordered" evidence="6">
    <location>
        <begin position="85"/>
        <end position="162"/>
    </location>
</feature>
<dbReference type="PANTHER" id="PTHR23139">
    <property type="entry name" value="RNA-BINDING PROTEIN"/>
    <property type="match status" value="1"/>
</dbReference>
<keyword evidence="2 4" id="KW-0694">RNA-binding</keyword>
<dbReference type="Proteomes" id="UP001146793">
    <property type="component" value="Unassembled WGS sequence"/>
</dbReference>
<evidence type="ECO:0000256" key="2">
    <source>
        <dbReference type="ARBA" id="ARBA00022884"/>
    </source>
</evidence>
<dbReference type="GO" id="GO:0006397">
    <property type="term" value="P:mRNA processing"/>
    <property type="evidence" value="ECO:0007669"/>
    <property type="project" value="UniProtKB-KW"/>
</dbReference>
<feature type="region of interest" description="Disordered" evidence="6">
    <location>
        <begin position="196"/>
        <end position="222"/>
    </location>
</feature>
<dbReference type="InterPro" id="IPR000504">
    <property type="entry name" value="RRM_dom"/>
</dbReference>
<evidence type="ECO:0000256" key="4">
    <source>
        <dbReference type="PROSITE-ProRule" id="PRU00176"/>
    </source>
</evidence>
<dbReference type="PROSITE" id="PS50102">
    <property type="entry name" value="RRM"/>
    <property type="match status" value="1"/>
</dbReference>
<dbReference type="InterPro" id="IPR035979">
    <property type="entry name" value="RBD_domain_sf"/>
</dbReference>
<reference evidence="8" key="1">
    <citation type="submission" date="2022-08" db="EMBL/GenBank/DDBJ databases">
        <title>Novel sulphate-reducing endosymbionts in the free-living metamonad Anaeramoeba.</title>
        <authorList>
            <person name="Jerlstrom-Hultqvist J."/>
            <person name="Cepicka I."/>
            <person name="Gallot-Lavallee L."/>
            <person name="Salas-Leiva D."/>
            <person name="Curtis B.A."/>
            <person name="Zahonova K."/>
            <person name="Pipaliya S."/>
            <person name="Dacks J."/>
            <person name="Roger A.J."/>
        </authorList>
    </citation>
    <scope>NUCLEOTIDE SEQUENCE</scope>
    <source>
        <strain evidence="8">Busselton2</strain>
    </source>
</reference>
<dbReference type="EMBL" id="JANTQA010000033">
    <property type="protein sequence ID" value="KAJ3438045.1"/>
    <property type="molecule type" value="Genomic_DNA"/>
</dbReference>
<feature type="compositionally biased region" description="Polar residues" evidence="6">
    <location>
        <begin position="28"/>
        <end position="44"/>
    </location>
</feature>
<keyword evidence="3" id="KW-0508">mRNA splicing</keyword>
<evidence type="ECO:0000256" key="5">
    <source>
        <dbReference type="SAM" id="Coils"/>
    </source>
</evidence>
<feature type="domain" description="RRM" evidence="7">
    <location>
        <begin position="376"/>
        <end position="457"/>
    </location>
</feature>
<feature type="compositionally biased region" description="Low complexity" evidence="6">
    <location>
        <begin position="244"/>
        <end position="258"/>
    </location>
</feature>
<evidence type="ECO:0000313" key="8">
    <source>
        <dbReference type="EMBL" id="KAJ3438045.1"/>
    </source>
</evidence>
<feature type="compositionally biased region" description="Polar residues" evidence="6">
    <location>
        <begin position="196"/>
        <end position="210"/>
    </location>
</feature>